<evidence type="ECO:0000256" key="1">
    <source>
        <dbReference type="SAM" id="Phobius"/>
    </source>
</evidence>
<evidence type="ECO:0000313" key="3">
    <source>
        <dbReference type="Proteomes" id="UP000580568"/>
    </source>
</evidence>
<dbReference type="Proteomes" id="UP000580568">
    <property type="component" value="Unassembled WGS sequence"/>
</dbReference>
<dbReference type="RefSeq" id="WP_183277634.1">
    <property type="nucleotide sequence ID" value="NZ_BLZR01000001.1"/>
</dbReference>
<dbReference type="EMBL" id="BLZR01000001">
    <property type="protein sequence ID" value="GFP76189.1"/>
    <property type="molecule type" value="Genomic_DNA"/>
</dbReference>
<reference evidence="2 3" key="1">
    <citation type="submission" date="2020-07" db="EMBL/GenBank/DDBJ databases">
        <title>A new beta-1,3-glucan-decomposing anaerobic bacterium isolated from anoxic soil subjected to biological soil disinfestation.</title>
        <authorList>
            <person name="Ueki A."/>
            <person name="Tonouchi A."/>
        </authorList>
    </citation>
    <scope>NUCLEOTIDE SEQUENCE [LARGE SCALE GENOMIC DNA]</scope>
    <source>
        <strain evidence="2 3">TW1</strain>
    </source>
</reference>
<feature type="transmembrane region" description="Helical" evidence="1">
    <location>
        <begin position="139"/>
        <end position="159"/>
    </location>
</feature>
<keyword evidence="3" id="KW-1185">Reference proteome</keyword>
<keyword evidence="1" id="KW-0472">Membrane</keyword>
<feature type="transmembrane region" description="Helical" evidence="1">
    <location>
        <begin position="61"/>
        <end position="80"/>
    </location>
</feature>
<feature type="transmembrane region" description="Helical" evidence="1">
    <location>
        <begin position="86"/>
        <end position="106"/>
    </location>
</feature>
<feature type="transmembrane region" description="Helical" evidence="1">
    <location>
        <begin position="347"/>
        <end position="367"/>
    </location>
</feature>
<feature type="transmembrane region" description="Helical" evidence="1">
    <location>
        <begin position="379"/>
        <end position="397"/>
    </location>
</feature>
<sequence length="547" mass="63667">MKDFKFLKFLDRFRTLFEKLGVDYKAMRKILQIKLIMDGRRIPTVFSNNNKKDDETSSNKFFKSLGIYLLMGLILIPFVIMDTNYIYQMSFVFVIITFFVMTSLISDFSSVLLDIKDKSIVGTKPVNPKTLRFAKTIHVSLYMFYITAALVGPALLVSLYKQGIIFFLIFLVLLILIDMLIIVLTSLVYFLVLRFFDGEKLKDIINYIQIALTMVLMIGYQLLGRLFSIVDLQIQFVPKWWQYFIIPIWFSAPFQMLKKSEINNTFIIFTIMAILIPIIAMAIYIKSMPAFEKNLQKLNNNSENGKRKNKKQHQFLSLLLCRSKEERVFFRFASDMMKNEREFKLKVYPTLGFSIIFPFIFLFQQIGFSSFREVAEGRSYFYIYFCGMMLPTVMMMIKYSERYKGAWIYKTVPINSFVPVFKGAIKAYIAKLFLPLFLVDTIIFVFIFGLRILPDMIIVLLNTMIFNILCFVANKKTLPFSEAFGSTKENGMLNLMLALGLAVLAGIHFLSTNINYGVYVYIVLAAIANFILWKYAFKIPPDKINKN</sequence>
<accession>A0A6V8SG45</accession>
<dbReference type="AlphaFoldDB" id="A0A6V8SG45"/>
<protein>
    <submittedName>
        <fullName evidence="2">Uncharacterized protein</fullName>
    </submittedName>
</protein>
<feature type="transmembrane region" description="Helical" evidence="1">
    <location>
        <begin position="516"/>
        <end position="537"/>
    </location>
</feature>
<feature type="transmembrane region" description="Helical" evidence="1">
    <location>
        <begin position="493"/>
        <end position="510"/>
    </location>
</feature>
<feature type="transmembrane region" description="Helical" evidence="1">
    <location>
        <begin position="165"/>
        <end position="192"/>
    </location>
</feature>
<evidence type="ECO:0000313" key="2">
    <source>
        <dbReference type="EMBL" id="GFP76189.1"/>
    </source>
</evidence>
<gene>
    <name evidence="2" type="ORF">bsdtw1_02288</name>
</gene>
<keyword evidence="1" id="KW-1133">Transmembrane helix</keyword>
<feature type="transmembrane region" description="Helical" evidence="1">
    <location>
        <begin position="204"/>
        <end position="223"/>
    </location>
</feature>
<feature type="transmembrane region" description="Helical" evidence="1">
    <location>
        <begin position="432"/>
        <end position="450"/>
    </location>
</feature>
<comment type="caution">
    <text evidence="2">The sequence shown here is derived from an EMBL/GenBank/DDBJ whole genome shotgun (WGS) entry which is preliminary data.</text>
</comment>
<feature type="transmembrane region" description="Helical" evidence="1">
    <location>
        <begin position="266"/>
        <end position="285"/>
    </location>
</feature>
<feature type="transmembrane region" description="Helical" evidence="1">
    <location>
        <begin position="456"/>
        <end position="473"/>
    </location>
</feature>
<keyword evidence="1" id="KW-0812">Transmembrane</keyword>
<proteinExistence type="predicted"/>
<name>A0A6V8SG45_9CLOT</name>
<organism evidence="2 3">
    <name type="scientific">Clostridium fungisolvens</name>
    <dbReference type="NCBI Taxonomy" id="1604897"/>
    <lineage>
        <taxon>Bacteria</taxon>
        <taxon>Bacillati</taxon>
        <taxon>Bacillota</taxon>
        <taxon>Clostridia</taxon>
        <taxon>Eubacteriales</taxon>
        <taxon>Clostridiaceae</taxon>
        <taxon>Clostridium</taxon>
    </lineage>
</organism>